<evidence type="ECO:0000256" key="1">
    <source>
        <dbReference type="ARBA" id="ARBA00022490"/>
    </source>
</evidence>
<dbReference type="PROSITE" id="PS00854">
    <property type="entry name" value="PROTEASOME_BETA_1"/>
    <property type="match status" value="1"/>
</dbReference>
<dbReference type="AlphaFoldDB" id="A0A0S4J7A1"/>
<evidence type="ECO:0000256" key="3">
    <source>
        <dbReference type="RuleBase" id="RU004203"/>
    </source>
</evidence>
<sequence>MIEDHSEYGRYYKKKLESSALELPSTGGKQHHEWSPYADNGGTAAAISGKGYVIVAADTRLNGDFCINTRTDESKLFQLTPQTFLASGGMQADRLQLQQTLKYRIQWYEFNNGGQTPSTPAIAQLLSTVLYQRRFFPYYTFNIVAGLDKNGDGVCYSYDAVGCTEPLNYGTTGTASSFIEPLMDCLIRRSNMVGQAPADLTKDEALIMLKNAFTGASERDIFTGDSVRFFVLTKTGVETEVLQLRKD</sequence>
<accession>A0A0S4J7A1</accession>
<dbReference type="InterPro" id="IPR001353">
    <property type="entry name" value="Proteasome_sua/b"/>
</dbReference>
<dbReference type="GO" id="GO:0051603">
    <property type="term" value="P:proteolysis involved in protein catabolic process"/>
    <property type="evidence" value="ECO:0007669"/>
    <property type="project" value="InterPro"/>
</dbReference>
<reference evidence="5" key="1">
    <citation type="submission" date="2015-09" db="EMBL/GenBank/DDBJ databases">
        <authorList>
            <consortium name="Pathogen Informatics"/>
        </authorList>
    </citation>
    <scope>NUCLEOTIDE SEQUENCE [LARGE SCALE GENOMIC DNA]</scope>
    <source>
        <strain evidence="5">Lake Konstanz</strain>
    </source>
</reference>
<dbReference type="PROSITE" id="PS51476">
    <property type="entry name" value="PROTEASOME_BETA_2"/>
    <property type="match status" value="1"/>
</dbReference>
<keyword evidence="1 3" id="KW-0963">Cytoplasm</keyword>
<dbReference type="Gene3D" id="3.60.20.10">
    <property type="entry name" value="Glutamine Phosphoribosylpyrophosphate, subunit 1, domain 1"/>
    <property type="match status" value="1"/>
</dbReference>
<dbReference type="OrthoDB" id="268479at2759"/>
<keyword evidence="5" id="KW-1185">Reference proteome</keyword>
<comment type="similarity">
    <text evidence="3">Belongs to the peptidase T1B family.</text>
</comment>
<evidence type="ECO:0000313" key="5">
    <source>
        <dbReference type="Proteomes" id="UP000051952"/>
    </source>
</evidence>
<name>A0A0S4J7A1_BODSA</name>
<dbReference type="EMBL" id="CYKH01000867">
    <property type="protein sequence ID" value="CUG54462.1"/>
    <property type="molecule type" value="Genomic_DNA"/>
</dbReference>
<organism evidence="4 5">
    <name type="scientific">Bodo saltans</name>
    <name type="common">Flagellated protozoan</name>
    <dbReference type="NCBI Taxonomy" id="75058"/>
    <lineage>
        <taxon>Eukaryota</taxon>
        <taxon>Discoba</taxon>
        <taxon>Euglenozoa</taxon>
        <taxon>Kinetoplastea</taxon>
        <taxon>Metakinetoplastina</taxon>
        <taxon>Eubodonida</taxon>
        <taxon>Bodonidae</taxon>
        <taxon>Bodo</taxon>
    </lineage>
</organism>
<keyword evidence="2 3" id="KW-0647">Proteasome</keyword>
<dbReference type="GO" id="GO:0005839">
    <property type="term" value="C:proteasome core complex"/>
    <property type="evidence" value="ECO:0007669"/>
    <property type="project" value="InterPro"/>
</dbReference>
<dbReference type="VEuPathDB" id="TriTrypDB:BSAL_80940"/>
<dbReference type="GO" id="GO:0005737">
    <property type="term" value="C:cytoplasm"/>
    <property type="evidence" value="ECO:0007669"/>
    <property type="project" value="UniProtKB-SubCell"/>
</dbReference>
<protein>
    <recommendedName>
        <fullName evidence="3">Proteasome subunit beta</fullName>
    </recommendedName>
</protein>
<dbReference type="InterPro" id="IPR016050">
    <property type="entry name" value="Proteasome_bsu_CS"/>
</dbReference>
<dbReference type="InterPro" id="IPR029055">
    <property type="entry name" value="Ntn_hydrolases_N"/>
</dbReference>
<proteinExistence type="inferred from homology"/>
<evidence type="ECO:0000313" key="4">
    <source>
        <dbReference type="EMBL" id="CUG54462.1"/>
    </source>
</evidence>
<dbReference type="PANTHER" id="PTHR32194">
    <property type="entry name" value="METALLOPROTEASE TLDD"/>
    <property type="match status" value="1"/>
</dbReference>
<comment type="subunit">
    <text evidence="3">Component of the proteasome complex.</text>
</comment>
<keyword evidence="3" id="KW-0539">Nucleus</keyword>
<dbReference type="SUPFAM" id="SSF56235">
    <property type="entry name" value="N-terminal nucleophile aminohydrolases (Ntn hydrolases)"/>
    <property type="match status" value="1"/>
</dbReference>
<dbReference type="PANTHER" id="PTHR32194:SF2">
    <property type="entry name" value="PROTEASOME SUBUNIT BETA TYPE-1"/>
    <property type="match status" value="1"/>
</dbReference>
<comment type="function">
    <text evidence="3">Component of the proteasome, a multicatalytic proteinase complex which is characterized by its ability to cleave peptides with Arg, Phe, Tyr, Leu, and Glu adjacent to the leaving group at neutral or slightly basic pH. The proteasome has an ATP-dependent proteolytic activity.</text>
</comment>
<dbReference type="OMA" id="CSGCWCD"/>
<comment type="subcellular location">
    <subcellularLocation>
        <location evidence="3">Cytoplasm</location>
    </subcellularLocation>
    <subcellularLocation>
        <location evidence="3">Nucleus</location>
    </subcellularLocation>
</comment>
<dbReference type="Pfam" id="PF00227">
    <property type="entry name" value="Proteasome"/>
    <property type="match status" value="1"/>
</dbReference>
<dbReference type="Proteomes" id="UP000051952">
    <property type="component" value="Unassembled WGS sequence"/>
</dbReference>
<evidence type="ECO:0000256" key="2">
    <source>
        <dbReference type="ARBA" id="ARBA00022942"/>
    </source>
</evidence>
<gene>
    <name evidence="4" type="ORF">BSAL_80940</name>
</gene>
<dbReference type="GO" id="GO:0005634">
    <property type="term" value="C:nucleus"/>
    <property type="evidence" value="ECO:0007669"/>
    <property type="project" value="UniProtKB-SubCell"/>
</dbReference>
<dbReference type="InterPro" id="IPR023333">
    <property type="entry name" value="Proteasome_suB-type"/>
</dbReference>
<dbReference type="CDD" id="cd03757">
    <property type="entry name" value="proteasome_beta_type_1"/>
    <property type="match status" value="1"/>
</dbReference>